<evidence type="ECO:0000256" key="2">
    <source>
        <dbReference type="SAM" id="MobiDB-lite"/>
    </source>
</evidence>
<dbReference type="EMBL" id="CP034669">
    <property type="protein sequence ID" value="QAT83419.1"/>
    <property type="molecule type" value="Genomic_DNA"/>
</dbReference>
<dbReference type="RefSeq" id="WP_128795574.1">
    <property type="nucleotide sequence ID" value="NZ_CP034669.1"/>
</dbReference>
<feature type="domain" description="Transposase IS66 central" evidence="3">
    <location>
        <begin position="177"/>
        <end position="447"/>
    </location>
</feature>
<dbReference type="PANTHER" id="PTHR33678">
    <property type="entry name" value="BLL1576 PROTEIN"/>
    <property type="match status" value="1"/>
</dbReference>
<evidence type="ECO:0000256" key="1">
    <source>
        <dbReference type="SAM" id="Coils"/>
    </source>
</evidence>
<dbReference type="Pfam" id="PF03050">
    <property type="entry name" value="DDE_Tnp_IS66"/>
    <property type="match status" value="1"/>
</dbReference>
<dbReference type="Pfam" id="PF13005">
    <property type="entry name" value="zf-IS66"/>
    <property type="match status" value="1"/>
</dbReference>
<sequence>MVRLTTERDVERLRQAALLLEAENRRLTSRVLELTRQVLLAKGEAAEVLQLRLVELERQLSQARDALYGPSSEKRPRPSAPVPCPAEEKSQRGHGPRQQALPVEEVVHLLDAADQQCPQCGGALRAMAGQYEEAEEVDVVERRFVLKRHRRQKYRCGCGGCVETALGPPKLQPGGRYSLDFALEVAVQKYLEHAPLERQVRAMAREGLVVDSQTLWDQVLRLSRLLLPTWEALWLSQLRQRVLGADETRWPLLGSPGQTKWHLWALASAHAVVYRMADTRGAEAARALLKDFSGVLVTDGYAVYAAVAKQRAGGFRVAHCWAHVRRKFLECGGPEAEVAVRLIGELYQVEREYQTGPPDVGRLHALRQERSRPVVSRLHAWALEVRALPESALGKALGYLGNLWPGLTRFLDDALIPLDNNATERALRGPVVGRKNHYGSRSRRGTEVAAILYSLLESAKRCGVEPKAYLRAAVRAALNGEPPLLPHLHAAT</sequence>
<accession>A0A410RNB4</accession>
<evidence type="ECO:0000259" key="3">
    <source>
        <dbReference type="Pfam" id="PF03050"/>
    </source>
</evidence>
<feature type="region of interest" description="Disordered" evidence="2">
    <location>
        <begin position="66"/>
        <end position="98"/>
    </location>
</feature>
<evidence type="ECO:0000259" key="4">
    <source>
        <dbReference type="Pfam" id="PF13005"/>
    </source>
</evidence>
<evidence type="ECO:0000313" key="5">
    <source>
        <dbReference type="EMBL" id="QAT83419.1"/>
    </source>
</evidence>
<dbReference type="AlphaFoldDB" id="A0A410RNB4"/>
<proteinExistence type="predicted"/>
<dbReference type="NCBIfam" id="NF033517">
    <property type="entry name" value="transpos_IS66"/>
    <property type="match status" value="1"/>
</dbReference>
<dbReference type="InterPro" id="IPR024474">
    <property type="entry name" value="Znf_dom_IS66"/>
</dbReference>
<feature type="domain" description="Transposase IS66 zinc-finger binding" evidence="4">
    <location>
        <begin position="115"/>
        <end position="158"/>
    </location>
</feature>
<dbReference type="PANTHER" id="PTHR33678:SF2">
    <property type="match status" value="1"/>
</dbReference>
<feature type="coiled-coil region" evidence="1">
    <location>
        <begin position="10"/>
        <end position="66"/>
    </location>
</feature>
<reference evidence="5 6" key="1">
    <citation type="submission" date="2018-12" db="EMBL/GenBank/DDBJ databases">
        <title>Complete Genome Sequence of the Corallopyronin A producing Myxobacterium Corallococcus coralloides B035.</title>
        <authorList>
            <person name="Bouhired S.M."/>
            <person name="Rupp O."/>
            <person name="Blom J."/>
            <person name="Schaeberle T.F."/>
            <person name="Kehraus S."/>
            <person name="Schiefer A."/>
            <person name="Pfarr K."/>
            <person name="Goesmann A."/>
            <person name="Hoerauf A."/>
            <person name="Koenig G.M."/>
        </authorList>
    </citation>
    <scope>NUCLEOTIDE SEQUENCE [LARGE SCALE GENOMIC DNA]</scope>
    <source>
        <strain evidence="5 6">B035</strain>
    </source>
</reference>
<keyword evidence="1" id="KW-0175">Coiled coil</keyword>
<protein>
    <submittedName>
        <fullName evidence="5">Uncharacterized protein</fullName>
    </submittedName>
</protein>
<name>A0A410RNB4_CORCK</name>
<dbReference type="InterPro" id="IPR052344">
    <property type="entry name" value="Transposase-related"/>
</dbReference>
<gene>
    <name evidence="5" type="ORF">EJ065_1821</name>
</gene>
<evidence type="ECO:0000313" key="6">
    <source>
        <dbReference type="Proteomes" id="UP000288758"/>
    </source>
</evidence>
<dbReference type="InterPro" id="IPR004291">
    <property type="entry name" value="Transposase_IS66_central"/>
</dbReference>
<organism evidence="5 6">
    <name type="scientific">Corallococcus coralloides</name>
    <name type="common">Myxococcus coralloides</name>
    <dbReference type="NCBI Taxonomy" id="184914"/>
    <lineage>
        <taxon>Bacteria</taxon>
        <taxon>Pseudomonadati</taxon>
        <taxon>Myxococcota</taxon>
        <taxon>Myxococcia</taxon>
        <taxon>Myxococcales</taxon>
        <taxon>Cystobacterineae</taxon>
        <taxon>Myxococcaceae</taxon>
        <taxon>Corallococcus</taxon>
    </lineage>
</organism>
<dbReference type="Proteomes" id="UP000288758">
    <property type="component" value="Chromosome"/>
</dbReference>